<dbReference type="InterPro" id="IPR014762">
    <property type="entry name" value="DNA_mismatch_repair_CS"/>
</dbReference>
<dbReference type="Gene3D" id="3.30.1370.100">
    <property type="entry name" value="MutL, C-terminal domain, regulatory subdomain"/>
    <property type="match status" value="1"/>
</dbReference>
<evidence type="ECO:0000256" key="1">
    <source>
        <dbReference type="ARBA" id="ARBA00006082"/>
    </source>
</evidence>
<dbReference type="GO" id="GO:0016887">
    <property type="term" value="F:ATP hydrolysis activity"/>
    <property type="evidence" value="ECO:0007669"/>
    <property type="project" value="InterPro"/>
</dbReference>
<organism evidence="5 6">
    <name type="scientific">Corchorus olitorius</name>
    <dbReference type="NCBI Taxonomy" id="93759"/>
    <lineage>
        <taxon>Eukaryota</taxon>
        <taxon>Viridiplantae</taxon>
        <taxon>Streptophyta</taxon>
        <taxon>Embryophyta</taxon>
        <taxon>Tracheophyta</taxon>
        <taxon>Spermatophyta</taxon>
        <taxon>Magnoliopsida</taxon>
        <taxon>eudicotyledons</taxon>
        <taxon>Gunneridae</taxon>
        <taxon>Pentapetalae</taxon>
        <taxon>rosids</taxon>
        <taxon>malvids</taxon>
        <taxon>Malvales</taxon>
        <taxon>Malvaceae</taxon>
        <taxon>Grewioideae</taxon>
        <taxon>Apeibeae</taxon>
        <taxon>Corchorus</taxon>
    </lineage>
</organism>
<feature type="region of interest" description="Disordered" evidence="2">
    <location>
        <begin position="791"/>
        <end position="810"/>
    </location>
</feature>
<keyword evidence="6" id="KW-1185">Reference proteome</keyword>
<evidence type="ECO:0000259" key="4">
    <source>
        <dbReference type="SMART" id="SM01340"/>
    </source>
</evidence>
<evidence type="ECO:0000259" key="3">
    <source>
        <dbReference type="SMART" id="SM00853"/>
    </source>
</evidence>
<dbReference type="InterPro" id="IPR038973">
    <property type="entry name" value="MutL/Mlh/Pms-like"/>
</dbReference>
<name>A0A1R3ILG2_9ROSI</name>
<dbReference type="InterPro" id="IPR042120">
    <property type="entry name" value="MutL_C_dimsub"/>
</dbReference>
<evidence type="ECO:0000256" key="2">
    <source>
        <dbReference type="SAM" id="MobiDB-lite"/>
    </source>
</evidence>
<dbReference type="GO" id="GO:0030983">
    <property type="term" value="F:mismatched DNA binding"/>
    <property type="evidence" value="ECO:0007669"/>
    <property type="project" value="InterPro"/>
</dbReference>
<protein>
    <submittedName>
        <fullName evidence="5">DNA mismatch repair protein</fullName>
    </submittedName>
</protein>
<dbReference type="Gene3D" id="3.30.1540.20">
    <property type="entry name" value="MutL, C-terminal domain, dimerisation subdomain"/>
    <property type="match status" value="1"/>
</dbReference>
<gene>
    <name evidence="5" type="ORF">COLO4_22554</name>
</gene>
<proteinExistence type="inferred from homology"/>
<dbReference type="SMART" id="SM01340">
    <property type="entry name" value="DNA_mis_repair"/>
    <property type="match status" value="1"/>
</dbReference>
<evidence type="ECO:0000313" key="5">
    <source>
        <dbReference type="EMBL" id="OMO83381.1"/>
    </source>
</evidence>
<dbReference type="SUPFAM" id="SSF118116">
    <property type="entry name" value="DNA mismatch repair protein MutL"/>
    <property type="match status" value="1"/>
</dbReference>
<dbReference type="GO" id="GO:0005524">
    <property type="term" value="F:ATP binding"/>
    <property type="evidence" value="ECO:0007669"/>
    <property type="project" value="InterPro"/>
</dbReference>
<dbReference type="GO" id="GO:0140664">
    <property type="term" value="F:ATP-dependent DNA damage sensor activity"/>
    <property type="evidence" value="ECO:0007669"/>
    <property type="project" value="InterPro"/>
</dbReference>
<dbReference type="InterPro" id="IPR042121">
    <property type="entry name" value="MutL_C_regsub"/>
</dbReference>
<comment type="caution">
    <text evidence="5">The sequence shown here is derived from an EMBL/GenBank/DDBJ whole genome shotgun (WGS) entry which is preliminary data.</text>
</comment>
<feature type="domain" description="DNA mismatch repair protein S5" evidence="4">
    <location>
        <begin position="155"/>
        <end position="311"/>
    </location>
</feature>
<dbReference type="STRING" id="93759.A0A1R3ILG2"/>
<sequence length="1154" mass="130200">MGSIKPLPEAVRSTLRSAHIIYDLTRVVEELIFNSLDAAASKVSVFVSIGSSYVQVVDDDGSQFAFSQAPIACFAAHHELAVTSKLYPQGDLDAVSRTFGFRGEALASISHLALVEIITKASRKPNGYRKVIEGSKCLYLGIDDDRKDVGTTVIVRDLFYNQPVRKKHMQSSDGSLKLSGYISGPNDSFAVKAFQYVCIHLMFETNNEFVCKGPIHKLLNKLATTFESIDPEKANNWMKNGKRSRSQVFPSYIMNISCPLSFYDLNFEPSKTYVEFKKIVNAATNDLTLLPCQDWEPILTLIEKTIRDLWRKNISCAKELGQAEALKEEDNIVFMAEDIFDEKSVDSEFAIRKCSIQKYQDSFSTIDHWLLPDHEDIPLKECCGNNAQLKDQSDYNKSCDWKDYSFQSWDNSFAKGTSSANQSSDHLRTSHNNFLANHHILENRFTAAGRSNSHVNNNSINSKLGKAPPMVDSGVTNGIARRVFPFDYHELCKDLQFGKNICKKFLQSCSSQRILSPDRELFESRKGIELPIDSFQTIKKQFCSNERFHRLEVDFSDKTFDHFLTTMQDDRGSCSQIYPKLVRKGAIPRDLEVLTRASANSFLSREDVSVGLPFDSATLVEESGSVHQYLNSEWWSVTSNLFEQFRYENAVEGNVRSDERTDFGHFSDGEDNDCQFGFNLISRSSSQGKCIYDCPITGREIDFDEPSKDFHRFLQQYNLNHTISPEHSNIVIQERDRLSSYSSINKYQGFALKPISKERSRRSQSAPPFCSHKRRFISLYHCLPTAPVEPTSNEVHGSFTSPETGEKEPPQQYSCVHNLCFERSFGKNRSNINNELEMVSGTIVQKCEDSEQYHSLEDPEPGSVQVFTSKGNQDPENSGTKWRNGVAQNTVGSGFLFLAAESLIPNSISKKCLSDAKVLQQVDKKFIPIVAGGTLAIIDQHAADERIRLEELRQKVLSGEGKTINYLDTEQELILPEIGYQLLHNYSEQIRSWGWICNIDTQDSRPFKKNLNLLCRKPTVVVLLAVPCILGVNLSDVDLLEFLHQLADTDGSSTIPPSIIRILNLKACRGAIMFGDSLLPSECSLIVEELKQTSLCFQCAHGRPTTVPLVNLEALHRQIAKMQVTEDGPRELWHGLCRHRISFERASLRLSAVG</sequence>
<dbReference type="InterPro" id="IPR037198">
    <property type="entry name" value="MutL_C_sf"/>
</dbReference>
<dbReference type="PANTHER" id="PTHR10073">
    <property type="entry name" value="DNA MISMATCH REPAIR PROTEIN MLH, PMS, MUTL"/>
    <property type="match status" value="1"/>
</dbReference>
<dbReference type="PROSITE" id="PS00058">
    <property type="entry name" value="DNA_MISMATCH_REPAIR_1"/>
    <property type="match status" value="1"/>
</dbReference>
<dbReference type="SMART" id="SM00853">
    <property type="entry name" value="MutL_C"/>
    <property type="match status" value="1"/>
</dbReference>
<evidence type="ECO:0000313" key="6">
    <source>
        <dbReference type="Proteomes" id="UP000187203"/>
    </source>
</evidence>
<accession>A0A1R3ILG2</accession>
<reference evidence="6" key="1">
    <citation type="submission" date="2013-09" db="EMBL/GenBank/DDBJ databases">
        <title>Corchorus olitorius genome sequencing.</title>
        <authorList>
            <person name="Alam M."/>
            <person name="Haque M.S."/>
            <person name="Islam M.S."/>
            <person name="Emdad E.M."/>
            <person name="Islam M.M."/>
            <person name="Ahmed B."/>
            <person name="Halim A."/>
            <person name="Hossen Q.M.M."/>
            <person name="Hossain M.Z."/>
            <person name="Ahmed R."/>
            <person name="Khan M.M."/>
            <person name="Islam R."/>
            <person name="Rashid M.M."/>
            <person name="Khan S.A."/>
            <person name="Rahman M.S."/>
            <person name="Alam M."/>
            <person name="Yahiya A.S."/>
            <person name="Khan M.S."/>
            <person name="Azam M.S."/>
            <person name="Haque T."/>
            <person name="Lashkar M.Z.H."/>
            <person name="Akhand A.I."/>
            <person name="Morshed G."/>
            <person name="Roy S."/>
            <person name="Uddin K.S."/>
            <person name="Rabeya T."/>
            <person name="Hossain A.S."/>
            <person name="Chowdhury A."/>
            <person name="Snigdha A.R."/>
            <person name="Mortoza M.S."/>
            <person name="Matin S.A."/>
            <person name="Hoque S.M.E."/>
            <person name="Islam M.K."/>
            <person name="Roy D.K."/>
            <person name="Haider R."/>
            <person name="Moosa M.M."/>
            <person name="Elias S.M."/>
            <person name="Hasan A.M."/>
            <person name="Jahan S."/>
            <person name="Shafiuddin M."/>
            <person name="Mahmood N."/>
            <person name="Shommy N.S."/>
        </authorList>
    </citation>
    <scope>NUCLEOTIDE SEQUENCE [LARGE SCALE GENOMIC DNA]</scope>
    <source>
        <strain evidence="6">cv. O-4</strain>
    </source>
</reference>
<dbReference type="GO" id="GO:0006298">
    <property type="term" value="P:mismatch repair"/>
    <property type="evidence" value="ECO:0007669"/>
    <property type="project" value="InterPro"/>
</dbReference>
<dbReference type="InterPro" id="IPR014790">
    <property type="entry name" value="MutL_C"/>
</dbReference>
<feature type="domain" description="MutL C-terminal dimerisation" evidence="3">
    <location>
        <begin position="918"/>
        <end position="1078"/>
    </location>
</feature>
<comment type="similarity">
    <text evidence="1">Belongs to the DNA mismatch repair MutL/HexB family.</text>
</comment>
<feature type="compositionally biased region" description="Polar residues" evidence="2">
    <location>
        <begin position="791"/>
        <end position="803"/>
    </location>
</feature>
<dbReference type="OrthoDB" id="429932at2759"/>
<dbReference type="Proteomes" id="UP000187203">
    <property type="component" value="Unassembled WGS sequence"/>
</dbReference>
<dbReference type="EMBL" id="AWUE01017980">
    <property type="protein sequence ID" value="OMO83381.1"/>
    <property type="molecule type" value="Genomic_DNA"/>
</dbReference>
<dbReference type="InterPro" id="IPR036890">
    <property type="entry name" value="HATPase_C_sf"/>
</dbReference>
<dbReference type="SUPFAM" id="SSF55874">
    <property type="entry name" value="ATPase domain of HSP90 chaperone/DNA topoisomerase II/histidine kinase"/>
    <property type="match status" value="1"/>
</dbReference>
<dbReference type="InterPro" id="IPR013507">
    <property type="entry name" value="DNA_mismatch_S5_2-like"/>
</dbReference>
<dbReference type="Gene3D" id="3.30.565.10">
    <property type="entry name" value="Histidine kinase-like ATPase, C-terminal domain"/>
    <property type="match status" value="1"/>
</dbReference>
<dbReference type="GO" id="GO:0032300">
    <property type="term" value="C:mismatch repair complex"/>
    <property type="evidence" value="ECO:0007669"/>
    <property type="project" value="InterPro"/>
</dbReference>
<dbReference type="AlphaFoldDB" id="A0A1R3ILG2"/>
<dbReference type="Pfam" id="PF08676">
    <property type="entry name" value="MutL_C"/>
    <property type="match status" value="1"/>
</dbReference>
<dbReference type="PANTHER" id="PTHR10073:SF47">
    <property type="entry name" value="DNA MISMATCH REPAIR PROTEIN MLH3"/>
    <property type="match status" value="1"/>
</dbReference>
<dbReference type="FunFam" id="3.30.1370.100:FF:000007">
    <property type="entry name" value="MUTL protein homolog 3"/>
    <property type="match status" value="1"/>
</dbReference>